<dbReference type="RefSeq" id="XP_022645792.1">
    <property type="nucleotide sequence ID" value="XM_022790057.1"/>
</dbReference>
<dbReference type="Pfam" id="PF12090">
    <property type="entry name" value="Spt20_SEP"/>
    <property type="match status" value="1"/>
</dbReference>
<feature type="compositionally biased region" description="Low complexity" evidence="2">
    <location>
        <begin position="474"/>
        <end position="502"/>
    </location>
</feature>
<evidence type="ECO:0000313" key="4">
    <source>
        <dbReference type="EnsemblMetazoa" id="XP_022645792"/>
    </source>
</evidence>
<evidence type="ECO:0000259" key="3">
    <source>
        <dbReference type="Pfam" id="PF12090"/>
    </source>
</evidence>
<dbReference type="GO" id="GO:0003712">
    <property type="term" value="F:transcription coregulator activity"/>
    <property type="evidence" value="ECO:0007669"/>
    <property type="project" value="InterPro"/>
</dbReference>
<feature type="region of interest" description="Disordered" evidence="2">
    <location>
        <begin position="436"/>
        <end position="503"/>
    </location>
</feature>
<proteinExistence type="inferred from homology"/>
<evidence type="ECO:0000256" key="2">
    <source>
        <dbReference type="SAM" id="MobiDB-lite"/>
    </source>
</evidence>
<feature type="compositionally biased region" description="Pro residues" evidence="2">
    <location>
        <begin position="443"/>
        <end position="461"/>
    </location>
</feature>
<dbReference type="EnsemblMetazoa" id="XM_022790057">
    <property type="protein sequence ID" value="XP_022645792"/>
    <property type="gene ID" value="LOC111243849"/>
</dbReference>
<reference evidence="4" key="1">
    <citation type="submission" date="2021-01" db="UniProtKB">
        <authorList>
            <consortium name="EnsemblMetazoa"/>
        </authorList>
    </citation>
    <scope>IDENTIFICATION</scope>
</reference>
<comment type="similarity">
    <text evidence="1">Belongs to the SPT20 family.</text>
</comment>
<keyword evidence="5" id="KW-1185">Reference proteome</keyword>
<dbReference type="PANTHER" id="PTHR13526:SF8">
    <property type="entry name" value="TRANSCRIPTION FACTOR SPT20 HOMOLOG"/>
    <property type="match status" value="1"/>
</dbReference>
<dbReference type="AlphaFoldDB" id="A0A7M7J2A0"/>
<dbReference type="PANTHER" id="PTHR13526">
    <property type="entry name" value="TRANSCRIPTION FACTOR SPT20 HOMOLOG"/>
    <property type="match status" value="1"/>
</dbReference>
<dbReference type="InterPro" id="IPR021950">
    <property type="entry name" value="Spt20"/>
</dbReference>
<dbReference type="KEGG" id="vde:111243849"/>
<evidence type="ECO:0000256" key="1">
    <source>
        <dbReference type="ARBA" id="ARBA00009112"/>
    </source>
</evidence>
<feature type="domain" description="Spt20-like SEP" evidence="3">
    <location>
        <begin position="89"/>
        <end position="221"/>
    </location>
</feature>
<protein>
    <recommendedName>
        <fullName evidence="3">Spt20-like SEP domain-containing protein</fullName>
    </recommendedName>
</protein>
<sequence length="906" mass="95248">MSSSSGICAEDRDRPCPFCGLAGALCDLHSSHGSTSRWKERSSQRSHLSMQLSELYQTELKRLQSRSRLLSPGTHLLEKLVQRDRLQLLELHLFPDGYTLCLPGRAVGAERSPYEDDLLQQVEQGLLPPVLAQLLDSLGHSQLFHSGSLPLSVHNHLQTPTNIQYTLLQPSNLLVASDVQQMAGGWSPEEQLQLEAQVVMATAEPICLEPDISVALVDNYFQYKQKLMTGLIQPKRKRHPTKHPPLFDFVTRLEERRKKKAKPPPSRVKHEAPDALVPAQIDVPKFAKIIPRPEIPSDLSMRLVQEYIMETTPTQASPSDRVTKVSILQAPVDEQYYGVLATQSGETRSQCTFRLGSLCNVHLYLNQFRDIFTEEGRKAVKITHLVPGKAPVVRHTGGFLQVNAQQQQQQFAGSVGGTTAAVAAAAAATQQQAATGRCVTPAQQPPTPAVAPIPSPGPPTPSRTSTPILVQKLSVPPSAQGSSASAASFLSPSPTPSASAPALTGQLGNTVQLNTSKPQAVVQLVKKNIQGTAHSGKPQVILQAGGQPVVVNASSMNMTSAGGVQGLQSIQVHQLGEMKPLQVGGKVLQQMTGSQGSQIALQLTQPVAVSMAGKTTQMFQGGTAKQMQLVTAGVKGSGGQMISHHATVTGAGHGVAPQVTKVQLTASGTTMSPQTTQSIADQVVAQMRNKGATGGGTKTTQVVLQAGQVANAGQIQNIVEQINQQFSQAQKVGGQAGQTTPIAVGTLAAASGVAGAAAPGHGSPASGAGVVVGQTVLQMGTMSGHVSVKNAHPQVVLQPQQVQQVVGLSTGRLVGVTPLLGQHTAGLAKPPQSIVLQTAGVPQVVTTGQTTHQTVPAGGLVRDNRSAMQILSAAVGTAHHATSLQLAAIQRHLQSQRAARSASPTP</sequence>
<dbReference type="GeneID" id="111243849"/>
<dbReference type="Proteomes" id="UP000594260">
    <property type="component" value="Unplaced"/>
</dbReference>
<dbReference type="OrthoDB" id="1932706at2759"/>
<evidence type="ECO:0000313" key="5">
    <source>
        <dbReference type="Proteomes" id="UP000594260"/>
    </source>
</evidence>
<dbReference type="InterPro" id="IPR046468">
    <property type="entry name" value="Spt20-like_SEP"/>
</dbReference>
<dbReference type="InParanoid" id="A0A7M7J2A0"/>
<dbReference type="GO" id="GO:0000124">
    <property type="term" value="C:SAGA complex"/>
    <property type="evidence" value="ECO:0007669"/>
    <property type="project" value="InterPro"/>
</dbReference>
<dbReference type="GO" id="GO:0006357">
    <property type="term" value="P:regulation of transcription by RNA polymerase II"/>
    <property type="evidence" value="ECO:0007669"/>
    <property type="project" value="TreeGrafter"/>
</dbReference>
<name>A0A7M7J2A0_VARDE</name>
<accession>A0A7M7J2A0</accession>
<organism evidence="4 5">
    <name type="scientific">Varroa destructor</name>
    <name type="common">Honeybee mite</name>
    <dbReference type="NCBI Taxonomy" id="109461"/>
    <lineage>
        <taxon>Eukaryota</taxon>
        <taxon>Metazoa</taxon>
        <taxon>Ecdysozoa</taxon>
        <taxon>Arthropoda</taxon>
        <taxon>Chelicerata</taxon>
        <taxon>Arachnida</taxon>
        <taxon>Acari</taxon>
        <taxon>Parasitiformes</taxon>
        <taxon>Mesostigmata</taxon>
        <taxon>Gamasina</taxon>
        <taxon>Dermanyssoidea</taxon>
        <taxon>Varroidae</taxon>
        <taxon>Varroa</taxon>
    </lineage>
</organism>